<protein>
    <recommendedName>
        <fullName evidence="1">BTB domain-containing protein</fullName>
    </recommendedName>
</protein>
<reference evidence="2" key="1">
    <citation type="submission" date="2021-11" db="EMBL/GenBank/DDBJ databases">
        <authorList>
            <person name="Schell T."/>
        </authorList>
    </citation>
    <scope>NUCLEOTIDE SEQUENCE</scope>
    <source>
        <strain evidence="2">M5</strain>
    </source>
</reference>
<dbReference type="OrthoDB" id="6336285at2759"/>
<organism evidence="2 3">
    <name type="scientific">Daphnia galeata</name>
    <dbReference type="NCBI Taxonomy" id="27404"/>
    <lineage>
        <taxon>Eukaryota</taxon>
        <taxon>Metazoa</taxon>
        <taxon>Ecdysozoa</taxon>
        <taxon>Arthropoda</taxon>
        <taxon>Crustacea</taxon>
        <taxon>Branchiopoda</taxon>
        <taxon>Diplostraca</taxon>
        <taxon>Cladocera</taxon>
        <taxon>Anomopoda</taxon>
        <taxon>Daphniidae</taxon>
        <taxon>Daphnia</taxon>
    </lineage>
</organism>
<dbReference type="InterPro" id="IPR011333">
    <property type="entry name" value="SKP1/BTB/POZ_sf"/>
</dbReference>
<dbReference type="Proteomes" id="UP000789390">
    <property type="component" value="Unassembled WGS sequence"/>
</dbReference>
<comment type="caution">
    <text evidence="2">The sequence shown here is derived from an EMBL/GenBank/DDBJ whole genome shotgun (WGS) entry which is preliminary data.</text>
</comment>
<dbReference type="PROSITE" id="PS50097">
    <property type="entry name" value="BTB"/>
    <property type="match status" value="2"/>
</dbReference>
<gene>
    <name evidence="2" type="ORF">DGAL_LOCUS15870</name>
</gene>
<proteinExistence type="predicted"/>
<dbReference type="CDD" id="cd18186">
    <property type="entry name" value="BTB_POZ_ZBTB_KLHL-like"/>
    <property type="match status" value="2"/>
</dbReference>
<feature type="domain" description="BTB" evidence="1">
    <location>
        <begin position="503"/>
        <end position="572"/>
    </location>
</feature>
<dbReference type="SMART" id="SM00225">
    <property type="entry name" value="BTB"/>
    <property type="match status" value="2"/>
</dbReference>
<evidence type="ECO:0000259" key="1">
    <source>
        <dbReference type="PROSITE" id="PS50097"/>
    </source>
</evidence>
<dbReference type="Pfam" id="PF00651">
    <property type="entry name" value="BTB"/>
    <property type="match status" value="2"/>
</dbReference>
<keyword evidence="3" id="KW-1185">Reference proteome</keyword>
<dbReference type="SUPFAM" id="SSF54695">
    <property type="entry name" value="POZ domain"/>
    <property type="match status" value="2"/>
</dbReference>
<dbReference type="Gene3D" id="3.30.710.10">
    <property type="entry name" value="Potassium Channel Kv1.1, Chain A"/>
    <property type="match status" value="2"/>
</dbReference>
<evidence type="ECO:0000313" key="2">
    <source>
        <dbReference type="EMBL" id="CAH0112158.1"/>
    </source>
</evidence>
<dbReference type="EMBL" id="CAKKLH010000323">
    <property type="protein sequence ID" value="CAH0112158.1"/>
    <property type="molecule type" value="Genomic_DNA"/>
</dbReference>
<evidence type="ECO:0000313" key="3">
    <source>
        <dbReference type="Proteomes" id="UP000789390"/>
    </source>
</evidence>
<accession>A0A8J2S7I3</accession>
<dbReference type="AlphaFoldDB" id="A0A8J2S7I3"/>
<feature type="domain" description="BTB" evidence="1">
    <location>
        <begin position="231"/>
        <end position="302"/>
    </location>
</feature>
<dbReference type="PANTHER" id="PTHR24413">
    <property type="entry name" value="SPECKLE-TYPE POZ PROTEIN"/>
    <property type="match status" value="1"/>
</dbReference>
<name>A0A8J2S7I3_9CRUS</name>
<dbReference type="InterPro" id="IPR000210">
    <property type="entry name" value="BTB/POZ_dom"/>
</dbReference>
<sequence length="614" mass="70392">MTLTVLDPFQNLIKVSNKTENVTYRHYHFEYTLVSLVKITTVSPISLKMYRNTHEGTKVSSSLSSDISILGSDLEVPGSNEIKAAKILGESMMMITYRWELEDVEEEHQTISSKMICFRGEKLFRVGLKNRVQPTLIFMAINLNEIGMRVREVGFDAQNGEYRQSMTHNNVDGHGLQLFTFDLNAMVVGNCTFTFSIWLEGSVPGCYSYQLCDRLAKQELWNASSNNQHHVDVEFVCRAGKKFSAHKAILAARSPVFEELVDKHPTHDNSNGPLLIHIDDVDVSTVDEFLYFLYTGEAKSISLASEDLLKLARRYQLKSLIELCKIALKKIDVMQVASFVSNLELEPHELPPFIVRPNEDTELNFGHHESTFRCVWVFKGRKAAEKPLAIYYQNENLCSLHLKDDIVHFICVNHRKFVNQVLYSTNSKKWIKMKPKNAIHKLENSEMLFFVAKTDDVNFDNCHEQTIHFDVKMISTIGNYRYEMMDPLWTTQLWNAALERQLTDVDIYVGKKLLMEAHQVILSARSPILADLLSKMKKHNGKATITFEADIDSYTVQHFLYFLYTGSSKVHFSNKQFLTLANMHEVETLSEVCKLAMVSSPDVDEVTNFLLANF</sequence>